<accession>A0ABW4TU37</accession>
<evidence type="ECO:0000313" key="3">
    <source>
        <dbReference type="EMBL" id="MFD1949405.1"/>
    </source>
</evidence>
<feature type="compositionally biased region" description="Basic and acidic residues" evidence="1">
    <location>
        <begin position="21"/>
        <end position="58"/>
    </location>
</feature>
<keyword evidence="4" id="KW-1185">Reference proteome</keyword>
<keyword evidence="2" id="KW-0732">Signal</keyword>
<dbReference type="Pfam" id="PF11776">
    <property type="entry name" value="RcnB"/>
    <property type="match status" value="1"/>
</dbReference>
<gene>
    <name evidence="3" type="ORF">ACFSGX_01325</name>
</gene>
<protein>
    <submittedName>
        <fullName evidence="3">RcnB family protein</fullName>
    </submittedName>
</protein>
<organism evidence="3 4">
    <name type="scientific">Sphingomonas arantia</name>
    <dbReference type="NCBI Taxonomy" id="1460676"/>
    <lineage>
        <taxon>Bacteria</taxon>
        <taxon>Pseudomonadati</taxon>
        <taxon>Pseudomonadota</taxon>
        <taxon>Alphaproteobacteria</taxon>
        <taxon>Sphingomonadales</taxon>
        <taxon>Sphingomonadaceae</taxon>
        <taxon>Sphingomonas</taxon>
    </lineage>
</organism>
<dbReference type="RefSeq" id="WP_380926900.1">
    <property type="nucleotide sequence ID" value="NZ_JBHUGS010000001.1"/>
</dbReference>
<dbReference type="EMBL" id="JBHUGS010000001">
    <property type="protein sequence ID" value="MFD1949405.1"/>
    <property type="molecule type" value="Genomic_DNA"/>
</dbReference>
<sequence>MHKMLTALLLGATIATPVLAQDRDRDDRRPRAEDGRDVRADRGDFDGREDRGPDRPIRADPPGQFDQPGQRPGPDGRFAPRDDRRDRGGPGRFDDRRDPRDGRFDGQRDPRFAGPRGDRFDGGPRGGRPGGFDRYDDRGGYRWQGGSAAWNRDWRRDDRYDWQSYRRTNDRAFRAPRYYGPQGAGYGYRRWSAGYRIQPAFYGQNYWIARPELYRLPPAYGGYRWVRYYNDVALIDIRSGLIEDILYGFFL</sequence>
<comment type="caution">
    <text evidence="3">The sequence shown here is derived from an EMBL/GenBank/DDBJ whole genome shotgun (WGS) entry which is preliminary data.</text>
</comment>
<feature type="chain" id="PRO_5045851427" evidence="2">
    <location>
        <begin position="21"/>
        <end position="251"/>
    </location>
</feature>
<feature type="compositionally biased region" description="Basic and acidic residues" evidence="1">
    <location>
        <begin position="78"/>
        <end position="122"/>
    </location>
</feature>
<evidence type="ECO:0000256" key="1">
    <source>
        <dbReference type="SAM" id="MobiDB-lite"/>
    </source>
</evidence>
<evidence type="ECO:0000313" key="4">
    <source>
        <dbReference type="Proteomes" id="UP001597400"/>
    </source>
</evidence>
<dbReference type="Gene3D" id="3.10.450.160">
    <property type="entry name" value="inner membrane protein cigr"/>
    <property type="match status" value="1"/>
</dbReference>
<reference evidence="4" key="1">
    <citation type="journal article" date="2019" name="Int. J. Syst. Evol. Microbiol.">
        <title>The Global Catalogue of Microorganisms (GCM) 10K type strain sequencing project: providing services to taxonomists for standard genome sequencing and annotation.</title>
        <authorList>
            <consortium name="The Broad Institute Genomics Platform"/>
            <consortium name="The Broad Institute Genome Sequencing Center for Infectious Disease"/>
            <person name="Wu L."/>
            <person name="Ma J."/>
        </authorList>
    </citation>
    <scope>NUCLEOTIDE SEQUENCE [LARGE SCALE GENOMIC DNA]</scope>
    <source>
        <strain evidence="4">CGMCC 1.12702</strain>
    </source>
</reference>
<dbReference type="InterPro" id="IPR024572">
    <property type="entry name" value="RcnB"/>
</dbReference>
<feature type="region of interest" description="Disordered" evidence="1">
    <location>
        <begin position="19"/>
        <end position="138"/>
    </location>
</feature>
<name>A0ABW4TU37_9SPHN</name>
<dbReference type="Proteomes" id="UP001597400">
    <property type="component" value="Unassembled WGS sequence"/>
</dbReference>
<feature type="signal peptide" evidence="2">
    <location>
        <begin position="1"/>
        <end position="20"/>
    </location>
</feature>
<proteinExistence type="predicted"/>
<evidence type="ECO:0000256" key="2">
    <source>
        <dbReference type="SAM" id="SignalP"/>
    </source>
</evidence>